<dbReference type="PROSITE" id="PS51257">
    <property type="entry name" value="PROKAR_LIPOPROTEIN"/>
    <property type="match status" value="1"/>
</dbReference>
<comment type="caution">
    <text evidence="1">The sequence shown here is derived from an EMBL/GenBank/DDBJ whole genome shotgun (WGS) entry which is preliminary data.</text>
</comment>
<dbReference type="EMBL" id="QFWT01000001">
    <property type="protein sequence ID" value="PWI35237.1"/>
    <property type="molecule type" value="Genomic_DNA"/>
</dbReference>
<dbReference type="OrthoDB" id="6402397at2"/>
<dbReference type="Proteomes" id="UP000245362">
    <property type="component" value="Unassembled WGS sequence"/>
</dbReference>
<proteinExistence type="predicted"/>
<dbReference type="RefSeq" id="WP_109318389.1">
    <property type="nucleotide sequence ID" value="NZ_QFWT01000001.1"/>
</dbReference>
<sequence length="181" mass="20648">MRHLFSLLILSGVSVVLSGCAEHIAEREGAEIQVVPVTYSIGITIKKDKQDKARQELDNYVQSHWLKVTTQKVNLVWYTKPGKALADHYYQYLLEQGVNKDKVTLNKAMDTTGKVPFDMKFQTMVYRSVVEVCDYEKIGNFGQTNIGCYTDSARWQSMVYPENMLNTGYMGDSEKNQPDTE</sequence>
<evidence type="ECO:0000313" key="2">
    <source>
        <dbReference type="Proteomes" id="UP000245362"/>
    </source>
</evidence>
<protein>
    <recommendedName>
        <fullName evidence="3">Lipoprotein</fullName>
    </recommendedName>
</protein>
<dbReference type="AlphaFoldDB" id="A0A2U3BEM5"/>
<name>A0A2U3BEM5_9VIBR</name>
<evidence type="ECO:0008006" key="3">
    <source>
        <dbReference type="Google" id="ProtNLM"/>
    </source>
</evidence>
<reference evidence="1 2" key="1">
    <citation type="submission" date="2018-05" db="EMBL/GenBank/DDBJ databases">
        <title>Vibrio limimaris sp. nov., isolated from marine sediment.</title>
        <authorList>
            <person name="Li C.-M."/>
        </authorList>
    </citation>
    <scope>NUCLEOTIDE SEQUENCE [LARGE SCALE GENOMIC DNA]</scope>
    <source>
        <strain evidence="1 2">E4404</strain>
    </source>
</reference>
<accession>A0A2U3BEM5</accession>
<evidence type="ECO:0000313" key="1">
    <source>
        <dbReference type="EMBL" id="PWI35237.1"/>
    </source>
</evidence>
<keyword evidence="2" id="KW-1185">Reference proteome</keyword>
<gene>
    <name evidence="1" type="ORF">DI392_02930</name>
</gene>
<organism evidence="1 2">
    <name type="scientific">Vibrio albus</name>
    <dbReference type="NCBI Taxonomy" id="2200953"/>
    <lineage>
        <taxon>Bacteria</taxon>
        <taxon>Pseudomonadati</taxon>
        <taxon>Pseudomonadota</taxon>
        <taxon>Gammaproteobacteria</taxon>
        <taxon>Vibrionales</taxon>
        <taxon>Vibrionaceae</taxon>
        <taxon>Vibrio</taxon>
    </lineage>
</organism>